<dbReference type="EMBL" id="CP036281">
    <property type="protein sequence ID" value="QDU81601.1"/>
    <property type="molecule type" value="Genomic_DNA"/>
</dbReference>
<dbReference type="OrthoDB" id="9802667at2"/>
<dbReference type="PANTHER" id="PTHR30246:SF1">
    <property type="entry name" value="2-DEHYDRO-3-DEOXY-6-PHOSPHOGALACTONATE ALDOLASE-RELATED"/>
    <property type="match status" value="1"/>
</dbReference>
<evidence type="ECO:0000313" key="6">
    <source>
        <dbReference type="EMBL" id="QDU81601.1"/>
    </source>
</evidence>
<evidence type="ECO:0000256" key="4">
    <source>
        <dbReference type="ARBA" id="ARBA00023239"/>
    </source>
</evidence>
<evidence type="ECO:0000256" key="1">
    <source>
        <dbReference type="ARBA" id="ARBA00004761"/>
    </source>
</evidence>
<keyword evidence="4" id="KW-0456">Lyase</keyword>
<evidence type="ECO:0000256" key="5">
    <source>
        <dbReference type="ARBA" id="ARBA00023277"/>
    </source>
</evidence>
<keyword evidence="7" id="KW-1185">Reference proteome</keyword>
<dbReference type="CDD" id="cd00452">
    <property type="entry name" value="KDPG_aldolase"/>
    <property type="match status" value="1"/>
</dbReference>
<accession>A0A518CQU8</accession>
<proteinExistence type="inferred from homology"/>
<dbReference type="InterPro" id="IPR013785">
    <property type="entry name" value="Aldolase_TIM"/>
</dbReference>
<dbReference type="PANTHER" id="PTHR30246">
    <property type="entry name" value="2-KETO-3-DEOXY-6-PHOSPHOGLUCONATE ALDOLASE"/>
    <property type="match status" value="1"/>
</dbReference>
<evidence type="ECO:0000256" key="3">
    <source>
        <dbReference type="ARBA" id="ARBA00011233"/>
    </source>
</evidence>
<evidence type="ECO:0000256" key="2">
    <source>
        <dbReference type="ARBA" id="ARBA00006906"/>
    </source>
</evidence>
<dbReference type="InterPro" id="IPR000887">
    <property type="entry name" value="Aldlse_KDPG_KHG"/>
</dbReference>
<reference evidence="6 7" key="1">
    <citation type="submission" date="2019-02" db="EMBL/GenBank/DDBJ databases">
        <title>Deep-cultivation of Planctomycetes and their phenomic and genomic characterization uncovers novel biology.</title>
        <authorList>
            <person name="Wiegand S."/>
            <person name="Jogler M."/>
            <person name="Boedeker C."/>
            <person name="Pinto D."/>
            <person name="Vollmers J."/>
            <person name="Rivas-Marin E."/>
            <person name="Kohn T."/>
            <person name="Peeters S.H."/>
            <person name="Heuer A."/>
            <person name="Rast P."/>
            <person name="Oberbeckmann S."/>
            <person name="Bunk B."/>
            <person name="Jeske O."/>
            <person name="Meyerdierks A."/>
            <person name="Storesund J.E."/>
            <person name="Kallscheuer N."/>
            <person name="Luecker S."/>
            <person name="Lage O.M."/>
            <person name="Pohl T."/>
            <person name="Merkel B.J."/>
            <person name="Hornburger P."/>
            <person name="Mueller R.-W."/>
            <person name="Bruemmer F."/>
            <person name="Labrenz M."/>
            <person name="Spormann A.M."/>
            <person name="Op den Camp H."/>
            <person name="Overmann J."/>
            <person name="Amann R."/>
            <person name="Jetten M.S.M."/>
            <person name="Mascher T."/>
            <person name="Medema M.H."/>
            <person name="Devos D.P."/>
            <person name="Kaster A.-K."/>
            <person name="Ovreas L."/>
            <person name="Rohde M."/>
            <person name="Galperin M.Y."/>
            <person name="Jogler C."/>
        </authorList>
    </citation>
    <scope>NUCLEOTIDE SEQUENCE [LARGE SCALE GENOMIC DNA]</scope>
    <source>
        <strain evidence="6 7">Pla110</strain>
    </source>
</reference>
<dbReference type="SUPFAM" id="SSF51569">
    <property type="entry name" value="Aldolase"/>
    <property type="match status" value="1"/>
</dbReference>
<evidence type="ECO:0000313" key="7">
    <source>
        <dbReference type="Proteomes" id="UP000317178"/>
    </source>
</evidence>
<comment type="pathway">
    <text evidence="1">Carbohydrate acid metabolism.</text>
</comment>
<dbReference type="NCBIfam" id="TIGR01182">
    <property type="entry name" value="eda"/>
    <property type="match status" value="1"/>
</dbReference>
<dbReference type="Gene3D" id="3.20.20.70">
    <property type="entry name" value="Aldolase class I"/>
    <property type="match status" value="1"/>
</dbReference>
<gene>
    <name evidence="6" type="primary">kdgA</name>
    <name evidence="6" type="ORF">Pla110_33430</name>
</gene>
<name>A0A518CQU8_9PLAN</name>
<dbReference type="GO" id="GO:0016829">
    <property type="term" value="F:lyase activity"/>
    <property type="evidence" value="ECO:0007669"/>
    <property type="project" value="UniProtKB-KW"/>
</dbReference>
<keyword evidence="5" id="KW-0119">Carbohydrate metabolism</keyword>
<organism evidence="6 7">
    <name type="scientific">Polystyrenella longa</name>
    <dbReference type="NCBI Taxonomy" id="2528007"/>
    <lineage>
        <taxon>Bacteria</taxon>
        <taxon>Pseudomonadati</taxon>
        <taxon>Planctomycetota</taxon>
        <taxon>Planctomycetia</taxon>
        <taxon>Planctomycetales</taxon>
        <taxon>Planctomycetaceae</taxon>
        <taxon>Polystyrenella</taxon>
    </lineage>
</organism>
<protein>
    <submittedName>
        <fullName evidence="6">KHG/KDPG aldolase</fullName>
    </submittedName>
</protein>
<dbReference type="AlphaFoldDB" id="A0A518CQU8"/>
<comment type="similarity">
    <text evidence="2">Belongs to the KHG/KDPG aldolase family.</text>
</comment>
<comment type="subunit">
    <text evidence="3">Homotrimer.</text>
</comment>
<dbReference type="RefSeq" id="WP_144997084.1">
    <property type="nucleotide sequence ID" value="NZ_CP036281.1"/>
</dbReference>
<dbReference type="KEGG" id="plon:Pla110_33430"/>
<dbReference type="Proteomes" id="UP000317178">
    <property type="component" value="Chromosome"/>
</dbReference>
<sequence>MNSHADLQHVLDSGLVAILRAPSGDQLAKVAEALYEGGIDILEVTFTVPNALEIIEEVSRRMGDKILLGAGSVLDPETARAAILAGADFIVSPVVNLDVIRLCKRYSKLIMPGAFTPTEILSAWEAGADVVKVFPADIGGPSYLKAVKAPLPQVRLMPTGGVNLDTLDSFLDAGACAVGLGSSLVEKDAVAKGDMARITDLASQYVAKMKAYRNGK</sequence>
<dbReference type="Pfam" id="PF01081">
    <property type="entry name" value="Aldolase"/>
    <property type="match status" value="1"/>
</dbReference>